<evidence type="ECO:0000313" key="1">
    <source>
        <dbReference type="EMBL" id="CAG8494084.1"/>
    </source>
</evidence>
<protein>
    <submittedName>
        <fullName evidence="1">5455_t:CDS:1</fullName>
    </submittedName>
</protein>
<proteinExistence type="predicted"/>
<dbReference type="Proteomes" id="UP000789860">
    <property type="component" value="Unassembled WGS sequence"/>
</dbReference>
<gene>
    <name evidence="1" type="ORF">SCALOS_LOCUS2954</name>
</gene>
<comment type="caution">
    <text evidence="1">The sequence shown here is derived from an EMBL/GenBank/DDBJ whole genome shotgun (WGS) entry which is preliminary data.</text>
</comment>
<organism evidence="1 2">
    <name type="scientific">Scutellospora calospora</name>
    <dbReference type="NCBI Taxonomy" id="85575"/>
    <lineage>
        <taxon>Eukaryota</taxon>
        <taxon>Fungi</taxon>
        <taxon>Fungi incertae sedis</taxon>
        <taxon>Mucoromycota</taxon>
        <taxon>Glomeromycotina</taxon>
        <taxon>Glomeromycetes</taxon>
        <taxon>Diversisporales</taxon>
        <taxon>Gigasporaceae</taxon>
        <taxon>Scutellospora</taxon>
    </lineage>
</organism>
<accession>A0ACA9KUJ2</accession>
<evidence type="ECO:0000313" key="2">
    <source>
        <dbReference type="Proteomes" id="UP000789860"/>
    </source>
</evidence>
<dbReference type="EMBL" id="CAJVPM010002880">
    <property type="protein sequence ID" value="CAG8494084.1"/>
    <property type="molecule type" value="Genomic_DNA"/>
</dbReference>
<keyword evidence="2" id="KW-1185">Reference proteome</keyword>
<feature type="non-terminal residue" evidence="1">
    <location>
        <position position="1"/>
    </location>
</feature>
<sequence>EFTLESVKKRLDVYNIKTLPDCQALADVMVMLCIRPAELKTLCITDARHAISSGRMGDPSKPGVKWFNKFLKDYDLIPKYLHKLGAVYGAVAHKAKNIAHAYTIARECLRHSSDNHTSPVQNYVVVNYKKRGVPYEQARRFHIYDQD</sequence>
<reference evidence="1" key="1">
    <citation type="submission" date="2021-06" db="EMBL/GenBank/DDBJ databases">
        <authorList>
            <person name="Kallberg Y."/>
            <person name="Tangrot J."/>
            <person name="Rosling A."/>
        </authorList>
    </citation>
    <scope>NUCLEOTIDE SEQUENCE</scope>
    <source>
        <strain evidence="1">AU212A</strain>
    </source>
</reference>
<name>A0ACA9KUJ2_9GLOM</name>